<feature type="region of interest" description="Disordered" evidence="2">
    <location>
        <begin position="279"/>
        <end position="395"/>
    </location>
</feature>
<sequence>MDITTNEATPEGEQSSTVNSTNVALSEEPVEEPVEEKEKVDLEERLEVTPSFDAVSASTVLDTATTEEQNSEDPVVASYKPSFSNIASSFASSVLMDLDASEVEEGDPNVDESKEESLSTSKSEEDVYEEQSINEPKLEEKIDIVVNSIPSNEELNAVDDEDLVTRISVGPTEKDAAVIDSASDDVIDETISISVQPEETSTVPPGLLSYLLAKASHSRQSDGAKETIDDKLPQNESETEETEMIHVKSDDAEAEIDENASDSSVIYKQNDLLQAPDSLGKIPALQLQQSESSDSDDESEQEIANNALVKTDSSPARRTRSQIAENALPEAKKRSLEDLEEDLDLQNHREVRKGSNKRINSDSFDLGRKGRTKSPVRKDKSYRAPSPIKITGSGISTRSGRVLSYEFDEAQLNLEENTISVPAQPDDRADDTKDIELETLPKSVQELVAEGEQFIEVEEEFEAKKEHEHELELYEEEIEEREQMGDENINEHEKSVAHITVKPETNEKQGSVQENDEKLKVESTIQEPIEQITVKKRGSRIKAPSNAKTSFRAKMRETSTESELPLSETEGPRTRRKRVVSERSRNRLENERVPSERATRSSKAVESDEPKQEDEPATKRKRARERERVGRPPKRRGRSSK</sequence>
<keyword evidence="1" id="KW-0175">Coiled coil</keyword>
<organism evidence="3 4">
    <name type="scientific">[Candida] arabinofermentans NRRL YB-2248</name>
    <dbReference type="NCBI Taxonomy" id="983967"/>
    <lineage>
        <taxon>Eukaryota</taxon>
        <taxon>Fungi</taxon>
        <taxon>Dikarya</taxon>
        <taxon>Ascomycota</taxon>
        <taxon>Saccharomycotina</taxon>
        <taxon>Pichiomycetes</taxon>
        <taxon>Pichiales</taxon>
        <taxon>Pichiaceae</taxon>
        <taxon>Ogataea</taxon>
        <taxon>Ogataea/Candida clade</taxon>
    </lineage>
</organism>
<feature type="region of interest" description="Disordered" evidence="2">
    <location>
        <begin position="214"/>
        <end position="264"/>
    </location>
</feature>
<feature type="compositionally biased region" description="Basic and acidic residues" evidence="2">
    <location>
        <begin position="579"/>
        <end position="630"/>
    </location>
</feature>
<proteinExistence type="predicted"/>
<feature type="compositionally biased region" description="Basic and acidic residues" evidence="2">
    <location>
        <begin position="36"/>
        <end position="47"/>
    </location>
</feature>
<dbReference type="AlphaFoldDB" id="A0A1E4SV19"/>
<feature type="compositionally biased region" description="Basic and acidic residues" evidence="2">
    <location>
        <begin position="111"/>
        <end position="125"/>
    </location>
</feature>
<protein>
    <submittedName>
        <fullName evidence="3">Uncharacterized protein</fullName>
    </submittedName>
</protein>
<feature type="region of interest" description="Disordered" evidence="2">
    <location>
        <begin position="98"/>
        <end position="135"/>
    </location>
</feature>
<accession>A0A1E4SV19</accession>
<gene>
    <name evidence="3" type="ORF">CANARDRAFT_29997</name>
</gene>
<feature type="compositionally biased region" description="Polar residues" evidence="2">
    <location>
        <begin position="1"/>
        <end position="24"/>
    </location>
</feature>
<feature type="compositionally biased region" description="Polar residues" evidence="2">
    <location>
        <begin position="56"/>
        <end position="68"/>
    </location>
</feature>
<dbReference type="EMBL" id="KV453864">
    <property type="protein sequence ID" value="ODV83370.1"/>
    <property type="molecule type" value="Genomic_DNA"/>
</dbReference>
<feature type="compositionally biased region" description="Basic residues" evidence="2">
    <location>
        <begin position="631"/>
        <end position="641"/>
    </location>
</feature>
<feature type="compositionally biased region" description="Basic and acidic residues" evidence="2">
    <location>
        <begin position="219"/>
        <end position="233"/>
    </location>
</feature>
<feature type="region of interest" description="Disordered" evidence="2">
    <location>
        <begin position="1"/>
        <end position="76"/>
    </location>
</feature>
<feature type="coiled-coil region" evidence="1">
    <location>
        <begin position="457"/>
        <end position="484"/>
    </location>
</feature>
<dbReference type="OrthoDB" id="3997363at2759"/>
<reference evidence="4" key="1">
    <citation type="submission" date="2016-04" db="EMBL/GenBank/DDBJ databases">
        <title>Comparative genomics of biotechnologically important yeasts.</title>
        <authorList>
            <consortium name="DOE Joint Genome Institute"/>
            <person name="Riley R."/>
            <person name="Haridas S."/>
            <person name="Wolfe K.H."/>
            <person name="Lopes M.R."/>
            <person name="Hittinger C.T."/>
            <person name="Goker M."/>
            <person name="Salamov A."/>
            <person name="Wisecaver J."/>
            <person name="Long T.M."/>
            <person name="Aerts A.L."/>
            <person name="Barry K."/>
            <person name="Choi C."/>
            <person name="Clum A."/>
            <person name="Coughlan A.Y."/>
            <person name="Deshpande S."/>
            <person name="Douglass A.P."/>
            <person name="Hanson S.J."/>
            <person name="Klenk H.-P."/>
            <person name="Labutti K."/>
            <person name="Lapidus A."/>
            <person name="Lindquist E."/>
            <person name="Lipzen A."/>
            <person name="Meier-Kolthoff J.P."/>
            <person name="Ohm R.A."/>
            <person name="Otillar R.P."/>
            <person name="Pangilinan J."/>
            <person name="Peng Y."/>
            <person name="Rokas A."/>
            <person name="Rosa C.A."/>
            <person name="Scheuner C."/>
            <person name="Sibirny A.A."/>
            <person name="Slot J.C."/>
            <person name="Stielow J.B."/>
            <person name="Sun H."/>
            <person name="Kurtzman C.P."/>
            <person name="Blackwell M."/>
            <person name="Grigoriev I.V."/>
            <person name="Jeffries T.W."/>
        </authorList>
    </citation>
    <scope>NUCLEOTIDE SEQUENCE [LARGE SCALE GENOMIC DNA]</scope>
    <source>
        <strain evidence="4">NRRL YB-2248</strain>
    </source>
</reference>
<feature type="compositionally biased region" description="Polar residues" evidence="2">
    <location>
        <begin position="311"/>
        <end position="324"/>
    </location>
</feature>
<keyword evidence="4" id="KW-1185">Reference proteome</keyword>
<evidence type="ECO:0000256" key="1">
    <source>
        <dbReference type="SAM" id="Coils"/>
    </source>
</evidence>
<name>A0A1E4SV19_9ASCO</name>
<feature type="region of interest" description="Disordered" evidence="2">
    <location>
        <begin position="499"/>
        <end position="641"/>
    </location>
</feature>
<evidence type="ECO:0000313" key="4">
    <source>
        <dbReference type="Proteomes" id="UP000094801"/>
    </source>
</evidence>
<dbReference type="Proteomes" id="UP000094801">
    <property type="component" value="Unassembled WGS sequence"/>
</dbReference>
<evidence type="ECO:0000313" key="3">
    <source>
        <dbReference type="EMBL" id="ODV83370.1"/>
    </source>
</evidence>
<feature type="compositionally biased region" description="Acidic residues" evidence="2">
    <location>
        <begin position="99"/>
        <end position="110"/>
    </location>
</feature>
<evidence type="ECO:0000256" key="2">
    <source>
        <dbReference type="SAM" id="MobiDB-lite"/>
    </source>
</evidence>